<protein>
    <submittedName>
        <fullName evidence="2">Uncharacterized protein</fullName>
    </submittedName>
</protein>
<dbReference type="AlphaFoldDB" id="A0A9W6Q339"/>
<feature type="region of interest" description="Disordered" evidence="1">
    <location>
        <begin position="164"/>
        <end position="183"/>
    </location>
</feature>
<dbReference type="EMBL" id="BSRZ01000026">
    <property type="protein sequence ID" value="GLW67538.1"/>
    <property type="molecule type" value="Genomic_DNA"/>
</dbReference>
<sequence>MDSAPETAYADPKAWKVDADASEATLSLMDRRGPRPLLRLTDFHGSFYLRPNGDLAGFALHLELPPEARSSWPGGQAAPSLFWESVNLRPSRERGLIGRGRLCLGRRETWSTVSGMCTRVPCRDSELPYLKIVLDTMFASLALRWPAEAARHFRPVTLQLFTEIRPRGGSAPRRSDAPQGPSA</sequence>
<reference evidence="2" key="1">
    <citation type="submission" date="2023-02" db="EMBL/GenBank/DDBJ databases">
        <title>Actinomadura rubrobrunea NBRC 14622.</title>
        <authorList>
            <person name="Ichikawa N."/>
            <person name="Sato H."/>
            <person name="Tonouchi N."/>
        </authorList>
    </citation>
    <scope>NUCLEOTIDE SEQUENCE</scope>
    <source>
        <strain evidence="2">NBRC 14622</strain>
    </source>
</reference>
<dbReference type="Proteomes" id="UP001165124">
    <property type="component" value="Unassembled WGS sequence"/>
</dbReference>
<keyword evidence="3" id="KW-1185">Reference proteome</keyword>
<dbReference type="RefSeq" id="WP_067918431.1">
    <property type="nucleotide sequence ID" value="NZ_BSRZ01000026.1"/>
</dbReference>
<comment type="caution">
    <text evidence="2">The sequence shown here is derived from an EMBL/GenBank/DDBJ whole genome shotgun (WGS) entry which is preliminary data.</text>
</comment>
<accession>A0A9W6Q339</accession>
<evidence type="ECO:0000256" key="1">
    <source>
        <dbReference type="SAM" id="MobiDB-lite"/>
    </source>
</evidence>
<gene>
    <name evidence="2" type="ORF">Arub01_57810</name>
</gene>
<evidence type="ECO:0000313" key="2">
    <source>
        <dbReference type="EMBL" id="GLW67538.1"/>
    </source>
</evidence>
<proteinExistence type="predicted"/>
<evidence type="ECO:0000313" key="3">
    <source>
        <dbReference type="Proteomes" id="UP001165124"/>
    </source>
</evidence>
<name>A0A9W6Q339_9ACTN</name>
<organism evidence="2 3">
    <name type="scientific">Actinomadura rubrobrunea</name>
    <dbReference type="NCBI Taxonomy" id="115335"/>
    <lineage>
        <taxon>Bacteria</taxon>
        <taxon>Bacillati</taxon>
        <taxon>Actinomycetota</taxon>
        <taxon>Actinomycetes</taxon>
        <taxon>Streptosporangiales</taxon>
        <taxon>Thermomonosporaceae</taxon>
        <taxon>Actinomadura</taxon>
    </lineage>
</organism>